<dbReference type="InterPro" id="IPR010982">
    <property type="entry name" value="Lambda_DNA-bd_dom_sf"/>
</dbReference>
<dbReference type="PROSITE" id="PS50943">
    <property type="entry name" value="HTH_CROC1"/>
    <property type="match status" value="1"/>
</dbReference>
<evidence type="ECO:0000259" key="2">
    <source>
        <dbReference type="PROSITE" id="PS50943"/>
    </source>
</evidence>
<dbReference type="RefSeq" id="WP_093150574.1">
    <property type="nucleotide sequence ID" value="NZ_FNBW01000007.1"/>
</dbReference>
<evidence type="ECO:0000313" key="4">
    <source>
        <dbReference type="Proteomes" id="UP000198615"/>
    </source>
</evidence>
<dbReference type="Gene3D" id="1.10.260.40">
    <property type="entry name" value="lambda repressor-like DNA-binding domains"/>
    <property type="match status" value="1"/>
</dbReference>
<dbReference type="InterPro" id="IPR001387">
    <property type="entry name" value="Cro/C1-type_HTH"/>
</dbReference>
<dbReference type="GO" id="GO:0003677">
    <property type="term" value="F:DNA binding"/>
    <property type="evidence" value="ECO:0007669"/>
    <property type="project" value="UniProtKB-KW"/>
</dbReference>
<name>A0A8G2BHY1_9PROT</name>
<gene>
    <name evidence="3" type="ORF">SAMN05660686_02419</name>
</gene>
<accession>A0A8G2BHY1</accession>
<dbReference type="OrthoDB" id="2986852at2"/>
<dbReference type="Proteomes" id="UP000198615">
    <property type="component" value="Unassembled WGS sequence"/>
</dbReference>
<evidence type="ECO:0000313" key="3">
    <source>
        <dbReference type="EMBL" id="SDF82439.1"/>
    </source>
</evidence>
<reference evidence="3 4" key="1">
    <citation type="submission" date="2016-10" db="EMBL/GenBank/DDBJ databases">
        <authorList>
            <person name="Varghese N."/>
            <person name="Submissions S."/>
        </authorList>
    </citation>
    <scope>NUCLEOTIDE SEQUENCE [LARGE SCALE GENOMIC DNA]</scope>
    <source>
        <strain evidence="3 4">DSM 18839</strain>
    </source>
</reference>
<dbReference type="InterPro" id="IPR050807">
    <property type="entry name" value="TransReg_Diox_bact_type"/>
</dbReference>
<dbReference type="Pfam" id="PF01381">
    <property type="entry name" value="HTH_3"/>
    <property type="match status" value="1"/>
</dbReference>
<dbReference type="PANTHER" id="PTHR46797">
    <property type="entry name" value="HTH-TYPE TRANSCRIPTIONAL REGULATOR"/>
    <property type="match status" value="1"/>
</dbReference>
<sequence>MEARQIVGWNLRRIRAEKGLTIEELGHEAGVDASSVARIERGTANPSIGVIEKLGRALGVSLVQLLTEPEAGEVPPKPLPAGRRKAR</sequence>
<dbReference type="AlphaFoldDB" id="A0A8G2BHY1"/>
<dbReference type="PANTHER" id="PTHR46797:SF1">
    <property type="entry name" value="METHYLPHOSPHONATE SYNTHASE"/>
    <property type="match status" value="1"/>
</dbReference>
<keyword evidence="1" id="KW-0238">DNA-binding</keyword>
<dbReference type="SUPFAM" id="SSF47413">
    <property type="entry name" value="lambda repressor-like DNA-binding domains"/>
    <property type="match status" value="1"/>
</dbReference>
<dbReference type="CDD" id="cd00093">
    <property type="entry name" value="HTH_XRE"/>
    <property type="match status" value="1"/>
</dbReference>
<proteinExistence type="predicted"/>
<protein>
    <submittedName>
        <fullName evidence="3">Helix-turn-helix</fullName>
    </submittedName>
</protein>
<evidence type="ECO:0000256" key="1">
    <source>
        <dbReference type="ARBA" id="ARBA00023125"/>
    </source>
</evidence>
<dbReference type="GO" id="GO:0003700">
    <property type="term" value="F:DNA-binding transcription factor activity"/>
    <property type="evidence" value="ECO:0007669"/>
    <property type="project" value="TreeGrafter"/>
</dbReference>
<dbReference type="EMBL" id="FNBW01000007">
    <property type="protein sequence ID" value="SDF82439.1"/>
    <property type="molecule type" value="Genomic_DNA"/>
</dbReference>
<keyword evidence="4" id="KW-1185">Reference proteome</keyword>
<dbReference type="GO" id="GO:0005829">
    <property type="term" value="C:cytosol"/>
    <property type="evidence" value="ECO:0007669"/>
    <property type="project" value="TreeGrafter"/>
</dbReference>
<feature type="domain" description="HTH cro/C1-type" evidence="2">
    <location>
        <begin position="11"/>
        <end position="65"/>
    </location>
</feature>
<comment type="caution">
    <text evidence="3">The sequence shown here is derived from an EMBL/GenBank/DDBJ whole genome shotgun (WGS) entry which is preliminary data.</text>
</comment>
<dbReference type="SMART" id="SM00530">
    <property type="entry name" value="HTH_XRE"/>
    <property type="match status" value="1"/>
</dbReference>
<organism evidence="3 4">
    <name type="scientific">Thalassobaculum litoreum DSM 18839</name>
    <dbReference type="NCBI Taxonomy" id="1123362"/>
    <lineage>
        <taxon>Bacteria</taxon>
        <taxon>Pseudomonadati</taxon>
        <taxon>Pseudomonadota</taxon>
        <taxon>Alphaproteobacteria</taxon>
        <taxon>Rhodospirillales</taxon>
        <taxon>Thalassobaculaceae</taxon>
        <taxon>Thalassobaculum</taxon>
    </lineage>
</organism>